<comment type="subcellular location">
    <subcellularLocation>
        <location evidence="1">Cell membrane</location>
        <topology evidence="1">Multi-pass membrane protein</topology>
    </subcellularLocation>
</comment>
<evidence type="ECO:0000256" key="3">
    <source>
        <dbReference type="ARBA" id="ARBA00022692"/>
    </source>
</evidence>
<evidence type="ECO:0000256" key="6">
    <source>
        <dbReference type="SAM" id="MobiDB-lite"/>
    </source>
</evidence>
<feature type="transmembrane region" description="Helical" evidence="7">
    <location>
        <begin position="363"/>
        <end position="385"/>
    </location>
</feature>
<protein>
    <submittedName>
        <fullName evidence="9">MFS transporter</fullName>
    </submittedName>
</protein>
<feature type="transmembrane region" description="Helical" evidence="7">
    <location>
        <begin position="391"/>
        <end position="412"/>
    </location>
</feature>
<feature type="transmembrane region" description="Helical" evidence="7">
    <location>
        <begin position="102"/>
        <end position="120"/>
    </location>
</feature>
<gene>
    <name evidence="9" type="ORF">ACFQGH_14775</name>
</gene>
<organism evidence="9 10">
    <name type="scientific">Halalkalicoccus tibetensis</name>
    <dbReference type="NCBI Taxonomy" id="175632"/>
    <lineage>
        <taxon>Archaea</taxon>
        <taxon>Methanobacteriati</taxon>
        <taxon>Methanobacteriota</taxon>
        <taxon>Stenosarchaea group</taxon>
        <taxon>Halobacteria</taxon>
        <taxon>Halobacteriales</taxon>
        <taxon>Halococcaceae</taxon>
        <taxon>Halalkalicoccus</taxon>
    </lineage>
</organism>
<proteinExistence type="predicted"/>
<feature type="transmembrane region" description="Helical" evidence="7">
    <location>
        <begin position="301"/>
        <end position="322"/>
    </location>
</feature>
<dbReference type="PROSITE" id="PS50850">
    <property type="entry name" value="MFS"/>
    <property type="match status" value="1"/>
</dbReference>
<feature type="transmembrane region" description="Helical" evidence="7">
    <location>
        <begin position="132"/>
        <end position="154"/>
    </location>
</feature>
<dbReference type="InterPro" id="IPR036259">
    <property type="entry name" value="MFS_trans_sf"/>
</dbReference>
<evidence type="ECO:0000313" key="10">
    <source>
        <dbReference type="Proteomes" id="UP001596312"/>
    </source>
</evidence>
<dbReference type="Pfam" id="PF07690">
    <property type="entry name" value="MFS_1"/>
    <property type="match status" value="1"/>
</dbReference>
<evidence type="ECO:0000256" key="1">
    <source>
        <dbReference type="ARBA" id="ARBA00004651"/>
    </source>
</evidence>
<keyword evidence="10" id="KW-1185">Reference proteome</keyword>
<evidence type="ECO:0000313" key="9">
    <source>
        <dbReference type="EMBL" id="MFC6906458.1"/>
    </source>
</evidence>
<keyword evidence="5 7" id="KW-0472">Membrane</keyword>
<dbReference type="PANTHER" id="PTHR43124:SF3">
    <property type="entry name" value="CHLORAMPHENICOL EFFLUX PUMP RV0191"/>
    <property type="match status" value="1"/>
</dbReference>
<keyword evidence="2" id="KW-1003">Cell membrane</keyword>
<dbReference type="InterPro" id="IPR050189">
    <property type="entry name" value="MFS_Efflux_Transporters"/>
</dbReference>
<feature type="region of interest" description="Disordered" evidence="6">
    <location>
        <begin position="186"/>
        <end position="208"/>
    </location>
</feature>
<dbReference type="GO" id="GO:0005886">
    <property type="term" value="C:plasma membrane"/>
    <property type="evidence" value="ECO:0007669"/>
    <property type="project" value="UniProtKB-SubCell"/>
</dbReference>
<feature type="transmembrane region" description="Helical" evidence="7">
    <location>
        <begin position="222"/>
        <end position="242"/>
    </location>
</feature>
<dbReference type="Gene3D" id="1.20.1250.20">
    <property type="entry name" value="MFS general substrate transporter like domains"/>
    <property type="match status" value="1"/>
</dbReference>
<feature type="transmembrane region" description="Helical" evidence="7">
    <location>
        <begin position="12"/>
        <end position="34"/>
    </location>
</feature>
<keyword evidence="4 7" id="KW-1133">Transmembrane helix</keyword>
<feature type="transmembrane region" description="Helical" evidence="7">
    <location>
        <begin position="272"/>
        <end position="289"/>
    </location>
</feature>
<dbReference type="Proteomes" id="UP001596312">
    <property type="component" value="Unassembled WGS sequence"/>
</dbReference>
<reference evidence="9 10" key="1">
    <citation type="journal article" date="2019" name="Int. J. Syst. Evol. Microbiol.">
        <title>The Global Catalogue of Microorganisms (GCM) 10K type strain sequencing project: providing services to taxonomists for standard genome sequencing and annotation.</title>
        <authorList>
            <consortium name="The Broad Institute Genomics Platform"/>
            <consortium name="The Broad Institute Genome Sequencing Center for Infectious Disease"/>
            <person name="Wu L."/>
            <person name="Ma J."/>
        </authorList>
    </citation>
    <scope>NUCLEOTIDE SEQUENCE [LARGE SCALE GENOMIC DNA]</scope>
    <source>
        <strain evidence="9 10">CGMCC 1.3240</strain>
    </source>
</reference>
<dbReference type="PANTHER" id="PTHR43124">
    <property type="entry name" value="PURINE EFFLUX PUMP PBUE"/>
    <property type="match status" value="1"/>
</dbReference>
<name>A0ABD5V4H5_9EURY</name>
<sequence>MNDNDRSITGFTMLAHGTFHTYELSIPLFVVIWLDVFDVSAFVLGVVVSLGYGLIGVGALPSGVLADSYGSRRLIVGSVVGMGGGFFLLALAPNIYTLCAAIVVWGAAASVYHPAGLSLISRGAEERGTVFAYHGVGGNVGTAFGPLLAALLLIFLDWRLVIVALALPAVAVVLLGSSMEFDETAATATDGGEEVGESEPEGSADDADDGFDLRGLVDDSRLLFTTGFALTFVVVLLYGTYYRGLLTFMPDMIADLPQFGTYMIMGQSAEPAQYIYTGLLMVGILGQYAGGRVTDHVKTEYALLSTLTALAVLAVLFLPAASVGVVPFLLVCAVLGFCLYATAPIYQVVIAEYAAEDVHGLSYGYTYLGMFGIGAGGAALAGALLTYFSASVLLGTLGAIALVAAGLVVVIVKFV</sequence>
<comment type="caution">
    <text evidence="9">The sequence shown here is derived from an EMBL/GenBank/DDBJ whole genome shotgun (WGS) entry which is preliminary data.</text>
</comment>
<keyword evidence="3 7" id="KW-0812">Transmembrane</keyword>
<dbReference type="AlphaFoldDB" id="A0ABD5V4H5"/>
<feature type="domain" description="Major facilitator superfamily (MFS) profile" evidence="8">
    <location>
        <begin position="1"/>
        <end position="415"/>
    </location>
</feature>
<feature type="compositionally biased region" description="Acidic residues" evidence="6">
    <location>
        <begin position="191"/>
        <end position="208"/>
    </location>
</feature>
<dbReference type="EMBL" id="JBHSXQ010000004">
    <property type="protein sequence ID" value="MFC6906458.1"/>
    <property type="molecule type" value="Genomic_DNA"/>
</dbReference>
<dbReference type="InterPro" id="IPR020846">
    <property type="entry name" value="MFS_dom"/>
</dbReference>
<evidence type="ECO:0000256" key="2">
    <source>
        <dbReference type="ARBA" id="ARBA00022475"/>
    </source>
</evidence>
<dbReference type="InterPro" id="IPR011701">
    <property type="entry name" value="MFS"/>
</dbReference>
<feature type="transmembrane region" description="Helical" evidence="7">
    <location>
        <begin position="160"/>
        <end position="177"/>
    </location>
</feature>
<evidence type="ECO:0000256" key="7">
    <source>
        <dbReference type="SAM" id="Phobius"/>
    </source>
</evidence>
<evidence type="ECO:0000256" key="5">
    <source>
        <dbReference type="ARBA" id="ARBA00023136"/>
    </source>
</evidence>
<dbReference type="RefSeq" id="WP_340605029.1">
    <property type="nucleotide sequence ID" value="NZ_JBBMXV010000004.1"/>
</dbReference>
<evidence type="ECO:0000259" key="8">
    <source>
        <dbReference type="PROSITE" id="PS50850"/>
    </source>
</evidence>
<feature type="transmembrane region" description="Helical" evidence="7">
    <location>
        <begin position="74"/>
        <end position="96"/>
    </location>
</feature>
<feature type="transmembrane region" description="Helical" evidence="7">
    <location>
        <begin position="40"/>
        <end position="62"/>
    </location>
</feature>
<dbReference type="SUPFAM" id="SSF103473">
    <property type="entry name" value="MFS general substrate transporter"/>
    <property type="match status" value="1"/>
</dbReference>
<evidence type="ECO:0000256" key="4">
    <source>
        <dbReference type="ARBA" id="ARBA00022989"/>
    </source>
</evidence>
<accession>A0ABD5V4H5</accession>
<feature type="transmembrane region" description="Helical" evidence="7">
    <location>
        <begin position="328"/>
        <end position="351"/>
    </location>
</feature>